<organism evidence="2 3">
    <name type="scientific">Lithocarpus litseifolius</name>
    <dbReference type="NCBI Taxonomy" id="425828"/>
    <lineage>
        <taxon>Eukaryota</taxon>
        <taxon>Viridiplantae</taxon>
        <taxon>Streptophyta</taxon>
        <taxon>Embryophyta</taxon>
        <taxon>Tracheophyta</taxon>
        <taxon>Spermatophyta</taxon>
        <taxon>Magnoliopsida</taxon>
        <taxon>eudicotyledons</taxon>
        <taxon>Gunneridae</taxon>
        <taxon>Pentapetalae</taxon>
        <taxon>rosids</taxon>
        <taxon>fabids</taxon>
        <taxon>Fagales</taxon>
        <taxon>Fagaceae</taxon>
        <taxon>Lithocarpus</taxon>
    </lineage>
</organism>
<dbReference type="EMBL" id="JAZDWU010000001">
    <property type="protein sequence ID" value="KAL0017298.1"/>
    <property type="molecule type" value="Genomic_DNA"/>
</dbReference>
<gene>
    <name evidence="2" type="ORF">SO802_004367</name>
</gene>
<feature type="coiled-coil region" evidence="1">
    <location>
        <begin position="212"/>
        <end position="248"/>
    </location>
</feature>
<protein>
    <submittedName>
        <fullName evidence="2">Uncharacterized protein</fullName>
    </submittedName>
</protein>
<keyword evidence="3" id="KW-1185">Reference proteome</keyword>
<keyword evidence="1" id="KW-0175">Coiled coil</keyword>
<name>A0AAW2E2V1_9ROSI</name>
<evidence type="ECO:0000313" key="2">
    <source>
        <dbReference type="EMBL" id="KAL0017298.1"/>
    </source>
</evidence>
<comment type="caution">
    <text evidence="2">The sequence shown here is derived from an EMBL/GenBank/DDBJ whole genome shotgun (WGS) entry which is preliminary data.</text>
</comment>
<evidence type="ECO:0000256" key="1">
    <source>
        <dbReference type="SAM" id="Coils"/>
    </source>
</evidence>
<dbReference type="Proteomes" id="UP001459277">
    <property type="component" value="Unassembled WGS sequence"/>
</dbReference>
<evidence type="ECO:0000313" key="3">
    <source>
        <dbReference type="Proteomes" id="UP001459277"/>
    </source>
</evidence>
<reference evidence="2 3" key="1">
    <citation type="submission" date="2024-01" db="EMBL/GenBank/DDBJ databases">
        <title>A telomere-to-telomere, gap-free genome of sweet tea (Lithocarpus litseifolius).</title>
        <authorList>
            <person name="Zhou J."/>
        </authorList>
    </citation>
    <scope>NUCLEOTIDE SEQUENCE [LARGE SCALE GENOMIC DNA]</scope>
    <source>
        <strain evidence="2">Zhou-2022a</strain>
        <tissue evidence="2">Leaf</tissue>
    </source>
</reference>
<dbReference type="PANTHER" id="PTHR33499">
    <property type="entry name" value="OS12G0282400 PROTEIN-RELATED"/>
    <property type="match status" value="1"/>
</dbReference>
<proteinExistence type="predicted"/>
<dbReference type="PANTHER" id="PTHR33499:SF43">
    <property type="entry name" value="TRANSPOSASE, PTTA_EN_SPM, PLANT"/>
    <property type="match status" value="1"/>
</dbReference>
<accession>A0AAW2E2V1</accession>
<dbReference type="AlphaFoldDB" id="A0AAW2E2V1"/>
<sequence length="253" mass="29240">MPKKGRGTLKGLKVAKKASETSNGKLSITFSRKFGGPIDINYRTFVDLVVVQVRQHLPLNVKNWKEIPDENKNILKAKVLDKWRLDDDDDTQAKIFKIAKERYRGWRADLSATYKTYKHDREAVIRNKPQELNMDAWYDVISYFESDDFKEEAKEKIAEMEVNEDRTLSSSERDTIFQSVVSTSGSKSSSKSRYVLGRGYTAKRPTSTERVRNELNSEVQSMKSQLDVERAERVAERAERVAERVEMEAKFEA</sequence>